<keyword evidence="3" id="KW-1185">Reference proteome</keyword>
<reference evidence="1" key="1">
    <citation type="submission" date="2021-02" db="EMBL/GenBank/DDBJ databases">
        <authorList>
            <person name="Nowell W R."/>
        </authorList>
    </citation>
    <scope>NUCLEOTIDE SEQUENCE</scope>
</reference>
<gene>
    <name evidence="2" type="ORF">EDS130_LOCUS37364</name>
    <name evidence="1" type="ORF">XAT740_LOCUS34027</name>
</gene>
<dbReference type="Proteomes" id="UP000663852">
    <property type="component" value="Unassembled WGS sequence"/>
</dbReference>
<dbReference type="EMBL" id="CAJNOR010003293">
    <property type="protein sequence ID" value="CAF1398948.1"/>
    <property type="molecule type" value="Genomic_DNA"/>
</dbReference>
<proteinExistence type="predicted"/>
<comment type="caution">
    <text evidence="1">The sequence shown here is derived from an EMBL/GenBank/DDBJ whole genome shotgun (WGS) entry which is preliminary data.</text>
</comment>
<organism evidence="1 3">
    <name type="scientific">Adineta ricciae</name>
    <name type="common">Rotifer</name>
    <dbReference type="NCBI Taxonomy" id="249248"/>
    <lineage>
        <taxon>Eukaryota</taxon>
        <taxon>Metazoa</taxon>
        <taxon>Spiralia</taxon>
        <taxon>Gnathifera</taxon>
        <taxon>Rotifera</taxon>
        <taxon>Eurotatoria</taxon>
        <taxon>Bdelloidea</taxon>
        <taxon>Adinetida</taxon>
        <taxon>Adinetidae</taxon>
        <taxon>Adineta</taxon>
    </lineage>
</organism>
<evidence type="ECO:0000313" key="3">
    <source>
        <dbReference type="Proteomes" id="UP000663828"/>
    </source>
</evidence>
<name>A0A815KVR1_ADIRI</name>
<protein>
    <submittedName>
        <fullName evidence="1">Uncharacterized protein</fullName>
    </submittedName>
</protein>
<dbReference type="EMBL" id="CAJNOJ010000367">
    <property type="protein sequence ID" value="CAF1419560.1"/>
    <property type="molecule type" value="Genomic_DNA"/>
</dbReference>
<dbReference type="AlphaFoldDB" id="A0A815KVR1"/>
<evidence type="ECO:0000313" key="1">
    <source>
        <dbReference type="EMBL" id="CAF1398948.1"/>
    </source>
</evidence>
<sequence length="134" mass="15126">METVRDPVCKQESVVNDDFIVEVLCSEENAEAFANSNPMTVFQGISAEVHFEKIALPLALSVLSQELSLLVRKRSTNEIIECILSTDLYLKSICPITNTTGIAHEDFIADLDRATNSKFINTFSFARNENRRRR</sequence>
<evidence type="ECO:0000313" key="2">
    <source>
        <dbReference type="EMBL" id="CAF1419560.1"/>
    </source>
</evidence>
<accession>A0A815KVR1</accession>
<dbReference type="Proteomes" id="UP000663828">
    <property type="component" value="Unassembled WGS sequence"/>
</dbReference>